<evidence type="ECO:0000313" key="1">
    <source>
        <dbReference type="EMBL" id="RDW12089.1"/>
    </source>
</evidence>
<evidence type="ECO:0008006" key="3">
    <source>
        <dbReference type="Google" id="ProtNLM"/>
    </source>
</evidence>
<dbReference type="EMBL" id="QFCQ01000127">
    <property type="protein sequence ID" value="RDW12089.1"/>
    <property type="molecule type" value="Genomic_DNA"/>
</dbReference>
<protein>
    <recommendedName>
        <fullName evidence="3">HTH araC/xylS-type domain-containing protein</fullName>
    </recommendedName>
</protein>
<comment type="caution">
    <text evidence="1">The sequence shown here is derived from an EMBL/GenBank/DDBJ whole genome shotgun (WGS) entry which is preliminary data.</text>
</comment>
<proteinExistence type="predicted"/>
<accession>A0A3D8PA95</accession>
<dbReference type="AlphaFoldDB" id="A0A3D8PA95"/>
<sequence>MLQEGSILSRISALVYLENMPQTRAFDIVAAEVFLTPRAIRKKWERWQKALRQTKDDTL</sequence>
<evidence type="ECO:0000313" key="2">
    <source>
        <dbReference type="Proteomes" id="UP000256679"/>
    </source>
</evidence>
<name>A0A3D8PA95_9RHOB</name>
<keyword evidence="2" id="KW-1185">Reference proteome</keyword>
<dbReference type="Proteomes" id="UP000256679">
    <property type="component" value="Unassembled WGS sequence"/>
</dbReference>
<gene>
    <name evidence="1" type="ORF">DIE28_15590</name>
</gene>
<organism evidence="1 2">
    <name type="scientific">Paracoccus thiocyanatus</name>
    <dbReference type="NCBI Taxonomy" id="34006"/>
    <lineage>
        <taxon>Bacteria</taxon>
        <taxon>Pseudomonadati</taxon>
        <taxon>Pseudomonadota</taxon>
        <taxon>Alphaproteobacteria</taxon>
        <taxon>Rhodobacterales</taxon>
        <taxon>Paracoccaceae</taxon>
        <taxon>Paracoccus</taxon>
    </lineage>
</organism>
<reference evidence="1 2" key="1">
    <citation type="submission" date="2018-05" db="EMBL/GenBank/DDBJ databases">
        <title>Whole genome sequencing of Paracoccus thiocyanatus SST.</title>
        <authorList>
            <person name="Ghosh W."/>
            <person name="Rameez M.J."/>
            <person name="Roy C."/>
        </authorList>
    </citation>
    <scope>NUCLEOTIDE SEQUENCE [LARGE SCALE GENOMIC DNA]</scope>
    <source>
        <strain evidence="1 2">SST</strain>
    </source>
</reference>